<evidence type="ECO:0000256" key="1">
    <source>
        <dbReference type="ARBA" id="ARBA00022714"/>
    </source>
</evidence>
<evidence type="ECO:0000256" key="3">
    <source>
        <dbReference type="ARBA" id="ARBA00023004"/>
    </source>
</evidence>
<dbReference type="InterPro" id="IPR042216">
    <property type="entry name" value="MitoNEET_CISD"/>
</dbReference>
<dbReference type="EMBL" id="SMKO01000165">
    <property type="protein sequence ID" value="TDC96193.1"/>
    <property type="molecule type" value="Genomic_DNA"/>
</dbReference>
<evidence type="ECO:0000256" key="4">
    <source>
        <dbReference type="ARBA" id="ARBA00023014"/>
    </source>
</evidence>
<protein>
    <submittedName>
        <fullName evidence="6">CDGSH iron-sulfur domain-containing protein</fullName>
    </submittedName>
</protein>
<evidence type="ECO:0000259" key="5">
    <source>
        <dbReference type="SMART" id="SM00704"/>
    </source>
</evidence>
<name>A0A4R4V464_9ACTN</name>
<keyword evidence="3" id="KW-0408">Iron</keyword>
<dbReference type="GO" id="GO:0051537">
    <property type="term" value="F:2 iron, 2 sulfur cluster binding"/>
    <property type="evidence" value="ECO:0007669"/>
    <property type="project" value="UniProtKB-KW"/>
</dbReference>
<keyword evidence="7" id="KW-1185">Reference proteome</keyword>
<proteinExistence type="predicted"/>
<gene>
    <name evidence="6" type="ORF">E1292_38535</name>
</gene>
<dbReference type="SMART" id="SM00704">
    <property type="entry name" value="ZnF_CDGSH"/>
    <property type="match status" value="1"/>
</dbReference>
<dbReference type="InterPro" id="IPR018967">
    <property type="entry name" value="FeS-contain_CDGSH-typ"/>
</dbReference>
<organism evidence="6 7">
    <name type="scientific">Nonomuraea deserti</name>
    <dbReference type="NCBI Taxonomy" id="1848322"/>
    <lineage>
        <taxon>Bacteria</taxon>
        <taxon>Bacillati</taxon>
        <taxon>Actinomycetota</taxon>
        <taxon>Actinomycetes</taxon>
        <taxon>Streptosporangiales</taxon>
        <taxon>Streptosporangiaceae</taxon>
        <taxon>Nonomuraea</taxon>
    </lineage>
</organism>
<evidence type="ECO:0000313" key="6">
    <source>
        <dbReference type="EMBL" id="TDC96193.1"/>
    </source>
</evidence>
<feature type="domain" description="Iron-binding zinc finger CDGSH type" evidence="5">
    <location>
        <begin position="21"/>
        <end position="65"/>
    </location>
</feature>
<dbReference type="Proteomes" id="UP000295258">
    <property type="component" value="Unassembled WGS sequence"/>
</dbReference>
<accession>A0A4R4V464</accession>
<keyword evidence="2" id="KW-0479">Metal-binding</keyword>
<dbReference type="GO" id="GO:0046872">
    <property type="term" value="F:metal ion binding"/>
    <property type="evidence" value="ECO:0007669"/>
    <property type="project" value="UniProtKB-KW"/>
</dbReference>
<keyword evidence="4" id="KW-0411">Iron-sulfur</keyword>
<sequence>MTGMRDPVTVTTCADGPLLIRGDFELITQDGEPIDAGRATVALCRCGLSSVKPFCDGSHKAGGFRATSEPDPPP</sequence>
<dbReference type="Gene3D" id="3.40.5.90">
    <property type="entry name" value="CDGSH iron-sulfur domain, mitoNEET-type"/>
    <property type="match status" value="1"/>
</dbReference>
<evidence type="ECO:0000313" key="7">
    <source>
        <dbReference type="Proteomes" id="UP000295258"/>
    </source>
</evidence>
<keyword evidence="1" id="KW-0001">2Fe-2S</keyword>
<comment type="caution">
    <text evidence="6">The sequence shown here is derived from an EMBL/GenBank/DDBJ whole genome shotgun (WGS) entry which is preliminary data.</text>
</comment>
<reference evidence="6 7" key="1">
    <citation type="submission" date="2019-03" db="EMBL/GenBank/DDBJ databases">
        <title>Draft genome sequences of novel Actinobacteria.</title>
        <authorList>
            <person name="Sahin N."/>
            <person name="Ay H."/>
            <person name="Saygin H."/>
        </authorList>
    </citation>
    <scope>NUCLEOTIDE SEQUENCE [LARGE SCALE GENOMIC DNA]</scope>
    <source>
        <strain evidence="6 7">KC310</strain>
    </source>
</reference>
<dbReference type="Pfam" id="PF09360">
    <property type="entry name" value="zf-CDGSH"/>
    <property type="match status" value="1"/>
</dbReference>
<dbReference type="AlphaFoldDB" id="A0A4R4V464"/>
<dbReference type="GO" id="GO:0005737">
    <property type="term" value="C:cytoplasm"/>
    <property type="evidence" value="ECO:0007669"/>
    <property type="project" value="UniProtKB-ARBA"/>
</dbReference>
<evidence type="ECO:0000256" key="2">
    <source>
        <dbReference type="ARBA" id="ARBA00022723"/>
    </source>
</evidence>